<reference evidence="1" key="1">
    <citation type="submission" date="2020-02" db="EMBL/GenBank/DDBJ databases">
        <authorList>
            <person name="Meier V. D."/>
        </authorList>
    </citation>
    <scope>NUCLEOTIDE SEQUENCE</scope>
    <source>
        <strain evidence="1">AVDCRST_MAG03</strain>
    </source>
</reference>
<dbReference type="Gene3D" id="2.60.120.260">
    <property type="entry name" value="Galactose-binding domain-like"/>
    <property type="match status" value="1"/>
</dbReference>
<dbReference type="EMBL" id="CADCUT010000117">
    <property type="protein sequence ID" value="CAA9411543.1"/>
    <property type="molecule type" value="Genomic_DNA"/>
</dbReference>
<evidence type="ECO:0000313" key="1">
    <source>
        <dbReference type="EMBL" id="CAA9411543.1"/>
    </source>
</evidence>
<accession>A0A6J4PDJ2</accession>
<gene>
    <name evidence="1" type="ORF">AVDCRST_MAG03-1904</name>
</gene>
<sequence>MTPRDVQTPVRDGARTGLALLLALFAAALVLALAAGESPAQTAPSGQALVYEAESLQETKAATASLRAQGNCCGIFWSNDAQLLFRSTEVGDTFTVGGRSFTVQSGGAYDFSAVLTRGPDYGTYQLAIDGREIGAPFDAYNPTVQKTEPLDLGKVRLQKGSHTLTLTVVGKNPSATNYYAGLDVLYFEP</sequence>
<dbReference type="AlphaFoldDB" id="A0A6J4PDJ2"/>
<proteinExistence type="predicted"/>
<name>A0A6J4PDJ2_9ACTN</name>
<organism evidence="1">
    <name type="scientific">uncultured Rubrobacteraceae bacterium</name>
    <dbReference type="NCBI Taxonomy" id="349277"/>
    <lineage>
        <taxon>Bacteria</taxon>
        <taxon>Bacillati</taxon>
        <taxon>Actinomycetota</taxon>
        <taxon>Rubrobacteria</taxon>
        <taxon>Rubrobacterales</taxon>
        <taxon>Rubrobacteraceae</taxon>
        <taxon>environmental samples</taxon>
    </lineage>
</organism>
<protein>
    <recommendedName>
        <fullName evidence="2">CBM6 domain-containing protein</fullName>
    </recommendedName>
</protein>
<evidence type="ECO:0008006" key="2">
    <source>
        <dbReference type="Google" id="ProtNLM"/>
    </source>
</evidence>